<gene>
    <name evidence="1" type="ORF">ACCO45_002563</name>
</gene>
<reference evidence="1" key="1">
    <citation type="submission" date="2024-12" db="EMBL/GenBank/DDBJ databases">
        <title>Comparative genomics and development of molecular markers within Purpureocillium lilacinum and among Purpureocillium species.</title>
        <authorList>
            <person name="Yeh Z.-Y."/>
            <person name="Ni N.-T."/>
            <person name="Lo P.-H."/>
            <person name="Mushyakhwo K."/>
            <person name="Lin C.-F."/>
            <person name="Nai Y.-S."/>
        </authorList>
    </citation>
    <scope>NUCLEOTIDE SEQUENCE</scope>
    <source>
        <strain evidence="1">NCHU-NPUST-175</strain>
    </source>
</reference>
<dbReference type="EMBL" id="JBGNUJ010000002">
    <property type="protein sequence ID" value="KAL3965559.1"/>
    <property type="molecule type" value="Genomic_DNA"/>
</dbReference>
<organism evidence="1 2">
    <name type="scientific">Purpureocillium lilacinum</name>
    <name type="common">Paecilomyces lilacinus</name>
    <dbReference type="NCBI Taxonomy" id="33203"/>
    <lineage>
        <taxon>Eukaryota</taxon>
        <taxon>Fungi</taxon>
        <taxon>Dikarya</taxon>
        <taxon>Ascomycota</taxon>
        <taxon>Pezizomycotina</taxon>
        <taxon>Sordariomycetes</taxon>
        <taxon>Hypocreomycetidae</taxon>
        <taxon>Hypocreales</taxon>
        <taxon>Ophiocordycipitaceae</taxon>
        <taxon>Purpureocillium</taxon>
    </lineage>
</organism>
<evidence type="ECO:0000313" key="2">
    <source>
        <dbReference type="Proteomes" id="UP001638806"/>
    </source>
</evidence>
<name>A0ACC4EBE0_PURLI</name>
<comment type="caution">
    <text evidence="1">The sequence shown here is derived from an EMBL/GenBank/DDBJ whole genome shotgun (WGS) entry which is preliminary data.</text>
</comment>
<accession>A0ACC4EBE0</accession>
<protein>
    <submittedName>
        <fullName evidence="1">Uncharacterized protein</fullName>
    </submittedName>
</protein>
<sequence>MGALARWAKKAEVRRSDDSPTPSFLDNDDLRPLRLKDRTWGRLVWLMFWLSSASSPGNWQAPAACIAAGLSAWETIIAMLTGRAILEALIVANGRCGAVYHMPLPALIRSSWGVSWSRRGTTTGQFIGILIFWYVETLLPAAGFDANLQGGIRVLMLGADLIPVPKLKSTIYIKVVVFFASAFALLGWIVHLGGGIGPVFTAPSRVHGSEKAWLVVRFFLLFISNSTTFIMNAADWQRYSKKPSDPIIMQMVGGPIAHVVISLIGALVASSGALIYKKVRASLRLLLVNITGNKQPQWNPILLIDQILADNYNPRVRAACFFLGLAFTYSSLVSVVLSNGLPAGNDLAGLFPKYINYRRGTILAGCLCIVICPWRLIATATAFLAFLSNYGFFLSSFIGPMLAHYFLLVRGHISVDDLFTSSKTGTYYYWKGINVRAAAAYVLGITPSLYGFAGALGVPVSVSVQRSFYFSVIIGIGISAGSYILLCALWPVPQQVPFGTKGWLEPDDVIRQDDVSDNSALSAQDADTPSSILRAVTMWKRGSNACLVAATATCSLDPAPCQQSANTVYDESPPACY</sequence>
<keyword evidence="2" id="KW-1185">Reference proteome</keyword>
<dbReference type="Proteomes" id="UP001638806">
    <property type="component" value="Unassembled WGS sequence"/>
</dbReference>
<evidence type="ECO:0000313" key="1">
    <source>
        <dbReference type="EMBL" id="KAL3965559.1"/>
    </source>
</evidence>
<proteinExistence type="predicted"/>